<feature type="non-terminal residue" evidence="2">
    <location>
        <position position="1"/>
    </location>
</feature>
<dbReference type="PANTHER" id="PTHR23028">
    <property type="entry name" value="ACETYLTRANSFERASE"/>
    <property type="match status" value="1"/>
</dbReference>
<dbReference type="AlphaFoldDB" id="G0NXC3"/>
<keyword evidence="1" id="KW-0812">Transmembrane</keyword>
<evidence type="ECO:0000313" key="3">
    <source>
        <dbReference type="Proteomes" id="UP000008068"/>
    </source>
</evidence>
<protein>
    <recommendedName>
        <fullName evidence="4">Acyltransferase</fullName>
    </recommendedName>
</protein>
<organism evidence="3">
    <name type="scientific">Caenorhabditis brenneri</name>
    <name type="common">Nematode worm</name>
    <dbReference type="NCBI Taxonomy" id="135651"/>
    <lineage>
        <taxon>Eukaryota</taxon>
        <taxon>Metazoa</taxon>
        <taxon>Ecdysozoa</taxon>
        <taxon>Nematoda</taxon>
        <taxon>Chromadorea</taxon>
        <taxon>Rhabditida</taxon>
        <taxon>Rhabditina</taxon>
        <taxon>Rhabditomorpha</taxon>
        <taxon>Rhabditoidea</taxon>
        <taxon>Rhabditidae</taxon>
        <taxon>Peloderinae</taxon>
        <taxon>Caenorhabditis</taxon>
    </lineage>
</organism>
<dbReference type="GO" id="GO:0016020">
    <property type="term" value="C:membrane"/>
    <property type="evidence" value="ECO:0007669"/>
    <property type="project" value="TreeGrafter"/>
</dbReference>
<feature type="transmembrane region" description="Helical" evidence="1">
    <location>
        <begin position="12"/>
        <end position="32"/>
    </location>
</feature>
<dbReference type="EMBL" id="GL379970">
    <property type="protein sequence ID" value="EGT39460.1"/>
    <property type="molecule type" value="Genomic_DNA"/>
</dbReference>
<reference evidence="3" key="1">
    <citation type="submission" date="2011-07" db="EMBL/GenBank/DDBJ databases">
        <authorList>
            <consortium name="Caenorhabditis brenneri Sequencing and Analysis Consortium"/>
            <person name="Wilson R.K."/>
        </authorList>
    </citation>
    <scope>NUCLEOTIDE SEQUENCE [LARGE SCALE GENOMIC DNA]</scope>
    <source>
        <strain evidence="3">PB2801</strain>
    </source>
</reference>
<dbReference type="OrthoDB" id="92766at2759"/>
<dbReference type="InterPro" id="IPR050879">
    <property type="entry name" value="Acyltransferase_3"/>
</dbReference>
<accession>G0NXC3</accession>
<dbReference type="GO" id="GO:0000271">
    <property type="term" value="P:polysaccharide biosynthetic process"/>
    <property type="evidence" value="ECO:0007669"/>
    <property type="project" value="TreeGrafter"/>
</dbReference>
<feature type="transmembrane region" description="Helical" evidence="1">
    <location>
        <begin position="44"/>
        <end position="61"/>
    </location>
</feature>
<name>G0NXC3_CAEBE</name>
<keyword evidence="1" id="KW-1133">Transmembrane helix</keyword>
<dbReference type="InParanoid" id="G0NXC3"/>
<evidence type="ECO:0000256" key="1">
    <source>
        <dbReference type="SAM" id="Phobius"/>
    </source>
</evidence>
<keyword evidence="3" id="KW-1185">Reference proteome</keyword>
<sequence>YLASTSSMNLFLHLWSLSVEVQFYLFVPVIFMGLQLMKHDHLKLGAVSLMTIIGFISFSMINSQFAFNFMFLRLWQFSAGFTAMYWSEINRKLLPNKSEKEKNSVNFPLKKDDLVTIALSIIALCILPKKVNVTVLRPIVTLATSFIIASEMRDNQVNFLS</sequence>
<evidence type="ECO:0000313" key="2">
    <source>
        <dbReference type="EMBL" id="EGT39460.1"/>
    </source>
</evidence>
<gene>
    <name evidence="2" type="ORF">CAEBREN_30923</name>
</gene>
<dbReference type="PANTHER" id="PTHR23028:SF65">
    <property type="entry name" value="ACYLTRANSFERASE"/>
    <property type="match status" value="1"/>
</dbReference>
<proteinExistence type="predicted"/>
<keyword evidence="1" id="KW-0472">Membrane</keyword>
<dbReference type="HOGENOM" id="CLU_1647888_0_0_1"/>
<dbReference type="Proteomes" id="UP000008068">
    <property type="component" value="Unassembled WGS sequence"/>
</dbReference>
<evidence type="ECO:0008006" key="4">
    <source>
        <dbReference type="Google" id="ProtNLM"/>
    </source>
</evidence>